<reference evidence="8 9" key="1">
    <citation type="submission" date="2018-09" db="EMBL/GenBank/DDBJ databases">
        <title>The complete genome sequence of Neokomagataea tanensis NBRC 106556(T).</title>
        <authorList>
            <person name="Chua K.-O."/>
            <person name="See-Too W.-S."/>
            <person name="Hong K.-W."/>
            <person name="Yin W.-F."/>
            <person name="Chan K.-G."/>
        </authorList>
    </citation>
    <scope>NUCLEOTIDE SEQUENCE [LARGE SCALE GENOMIC DNA]</scope>
    <source>
        <strain evidence="9">AH13 \ NBRC 106556</strain>
    </source>
</reference>
<gene>
    <name evidence="8" type="ORF">D5366_02580</name>
</gene>
<keyword evidence="9" id="KW-1185">Reference proteome</keyword>
<dbReference type="Gene3D" id="3.30.450.20">
    <property type="entry name" value="PAS domain"/>
    <property type="match status" value="1"/>
</dbReference>
<dbReference type="SMART" id="SM00283">
    <property type="entry name" value="MA"/>
    <property type="match status" value="1"/>
</dbReference>
<organism evidence="8 9">
    <name type="scientific">Neokomagataea tanensis</name>
    <dbReference type="NCBI Taxonomy" id="661191"/>
    <lineage>
        <taxon>Bacteria</taxon>
        <taxon>Pseudomonadati</taxon>
        <taxon>Pseudomonadota</taxon>
        <taxon>Alphaproteobacteria</taxon>
        <taxon>Acetobacterales</taxon>
        <taxon>Acetobacteraceae</taxon>
        <taxon>Neokomagataea</taxon>
    </lineage>
</organism>
<dbReference type="PROSITE" id="PS50111">
    <property type="entry name" value="CHEMOTAXIS_TRANSDUC_2"/>
    <property type="match status" value="1"/>
</dbReference>
<dbReference type="Proteomes" id="UP000317214">
    <property type="component" value="Chromosome"/>
</dbReference>
<evidence type="ECO:0000259" key="7">
    <source>
        <dbReference type="PROSITE" id="PS50885"/>
    </source>
</evidence>
<dbReference type="SUPFAM" id="SSF158472">
    <property type="entry name" value="HAMP domain-like"/>
    <property type="match status" value="1"/>
</dbReference>
<evidence type="ECO:0000256" key="1">
    <source>
        <dbReference type="ARBA" id="ARBA00022500"/>
    </source>
</evidence>
<evidence type="ECO:0000256" key="2">
    <source>
        <dbReference type="ARBA" id="ARBA00029447"/>
    </source>
</evidence>
<dbReference type="Pfam" id="PF00015">
    <property type="entry name" value="MCPsignal"/>
    <property type="match status" value="1"/>
</dbReference>
<name>A0A4Y6V638_9PROT</name>
<keyword evidence="3" id="KW-0807">Transducer</keyword>
<dbReference type="RefSeq" id="WP_141492164.1">
    <property type="nucleotide sequence ID" value="NZ_CP032485.1"/>
</dbReference>
<feature type="domain" description="HAMP" evidence="7">
    <location>
        <begin position="334"/>
        <end position="387"/>
    </location>
</feature>
<dbReference type="GO" id="GO:0007165">
    <property type="term" value="P:signal transduction"/>
    <property type="evidence" value="ECO:0007669"/>
    <property type="project" value="UniProtKB-KW"/>
</dbReference>
<dbReference type="PANTHER" id="PTHR43531">
    <property type="entry name" value="PROTEIN ICFG"/>
    <property type="match status" value="1"/>
</dbReference>
<dbReference type="OrthoDB" id="7218049at2"/>
<dbReference type="SUPFAM" id="SSF58104">
    <property type="entry name" value="Methyl-accepting chemotaxis protein (MCP) signaling domain"/>
    <property type="match status" value="1"/>
</dbReference>
<dbReference type="GO" id="GO:0016020">
    <property type="term" value="C:membrane"/>
    <property type="evidence" value="ECO:0007669"/>
    <property type="project" value="InterPro"/>
</dbReference>
<accession>A0A4Y6V638</accession>
<dbReference type="PANTHER" id="PTHR43531:SF11">
    <property type="entry name" value="METHYL-ACCEPTING CHEMOTAXIS PROTEIN 3"/>
    <property type="match status" value="1"/>
</dbReference>
<feature type="transmembrane region" description="Helical" evidence="5">
    <location>
        <begin position="313"/>
        <end position="332"/>
    </location>
</feature>
<evidence type="ECO:0000259" key="6">
    <source>
        <dbReference type="PROSITE" id="PS50111"/>
    </source>
</evidence>
<dbReference type="CDD" id="cd12913">
    <property type="entry name" value="PDC1_MCP_like"/>
    <property type="match status" value="1"/>
</dbReference>
<keyword evidence="5" id="KW-0472">Membrane</keyword>
<evidence type="ECO:0000256" key="4">
    <source>
        <dbReference type="SAM" id="Coils"/>
    </source>
</evidence>
<keyword evidence="4" id="KW-0175">Coiled coil</keyword>
<sequence length="738" mass="81634">MTKHIKSSISKKILTITLSSLIFVQIFATIISSSYIVKNTRQNMEQEALLKVDGLSTSIRNEITYRDNIIRSIKASIENSSQNNSLTRKEILDLLMLNMSAYKKLYAVDFKEIPHGLPNLKDGESNLGTNLHGIFLPYLVRKSNDHIELYTPAEHYGDVYNNIINTGKSSGLEPYIDIETKIPMVSPTYPITINGKRVAAVGVDIPLDWISELLKKAKITENSSVSLLSDKKLWIYNRRNTSNLEAYNDPHSSLIDRSIQTHTFSIDYAYNDGNNIRIASPVKLDGFDQVWTIIVNIPNKDLNYPIYKNIAKIIIPGIILIILSTLLIFKILKNSLKEPLDHILDSVSTLEKGDYTRITADLNRTDEIGAISRGLENFRTSLLQAEKNNTLQVLEREQAAQERKRVSQQKEREEIERLNVSEAIRKGLSALAEGNMAYRIADEFPEHFAVMKTDFNAACTQLQKTIAAVQSGVVAIGAGAKQITTSSSDMARRTEQQAANIEESSVALNRVVDMVRESSNNAAQAACVTDAARKRAEASREIVQSAVNAMGEIEARFVEINQVIGLIDDIAFQTNLLALNAGIEAARAGEAGRGFSVVATEIRNLALRSTEGARNVKSLVSNSANFVTDGVNLVDRTGDALGAIFQQMNDIDHLVSSIAQAANAQSITLEEINSAVQEMTTTTQQNAALVEENTMAISSLNQEAVGLGEQTSFFRVRPHTERHKSSAHKTAHEDCIIW</sequence>
<evidence type="ECO:0000256" key="3">
    <source>
        <dbReference type="PROSITE-ProRule" id="PRU00284"/>
    </source>
</evidence>
<evidence type="ECO:0000313" key="8">
    <source>
        <dbReference type="EMBL" id="QDH24328.1"/>
    </source>
</evidence>
<protein>
    <submittedName>
        <fullName evidence="8">HAMP domain-containing protein</fullName>
    </submittedName>
</protein>
<dbReference type="InterPro" id="IPR003660">
    <property type="entry name" value="HAMP_dom"/>
</dbReference>
<comment type="similarity">
    <text evidence="2">Belongs to the methyl-accepting chemotaxis (MCP) protein family.</text>
</comment>
<dbReference type="CDD" id="cd11386">
    <property type="entry name" value="MCP_signal"/>
    <property type="match status" value="1"/>
</dbReference>
<dbReference type="EMBL" id="CP032485">
    <property type="protein sequence ID" value="QDH24328.1"/>
    <property type="molecule type" value="Genomic_DNA"/>
</dbReference>
<proteinExistence type="inferred from homology"/>
<evidence type="ECO:0000313" key="9">
    <source>
        <dbReference type="Proteomes" id="UP000317214"/>
    </source>
</evidence>
<keyword evidence="1" id="KW-0145">Chemotaxis</keyword>
<feature type="coiled-coil region" evidence="4">
    <location>
        <begin position="384"/>
        <end position="416"/>
    </location>
</feature>
<dbReference type="InterPro" id="IPR004089">
    <property type="entry name" value="MCPsignal_dom"/>
</dbReference>
<feature type="domain" description="HAMP" evidence="7">
    <location>
        <begin position="422"/>
        <end position="467"/>
    </location>
</feature>
<feature type="domain" description="Methyl-accepting transducer" evidence="6">
    <location>
        <begin position="472"/>
        <end position="701"/>
    </location>
</feature>
<dbReference type="AlphaFoldDB" id="A0A4Y6V638"/>
<evidence type="ECO:0000256" key="5">
    <source>
        <dbReference type="SAM" id="Phobius"/>
    </source>
</evidence>
<dbReference type="KEGG" id="ntn:D5366_02580"/>
<keyword evidence="5" id="KW-1133">Transmembrane helix</keyword>
<dbReference type="Gene3D" id="6.10.340.10">
    <property type="match status" value="1"/>
</dbReference>
<dbReference type="PROSITE" id="PS50885">
    <property type="entry name" value="HAMP"/>
    <property type="match status" value="2"/>
</dbReference>
<keyword evidence="5" id="KW-0812">Transmembrane</keyword>
<dbReference type="GO" id="GO:0006935">
    <property type="term" value="P:chemotaxis"/>
    <property type="evidence" value="ECO:0007669"/>
    <property type="project" value="UniProtKB-KW"/>
</dbReference>
<dbReference type="InterPro" id="IPR051310">
    <property type="entry name" value="MCP_chemotaxis"/>
</dbReference>
<dbReference type="Gene3D" id="1.10.287.950">
    <property type="entry name" value="Methyl-accepting chemotaxis protein"/>
    <property type="match status" value="1"/>
</dbReference>